<feature type="binding site" evidence="9">
    <location>
        <position position="134"/>
    </location>
    <ligand>
        <name>ATP</name>
        <dbReference type="ChEBI" id="CHEBI:30616"/>
    </ligand>
</feature>
<keyword evidence="7 9" id="KW-1015">Disulfide bond</keyword>
<evidence type="ECO:0000313" key="14">
    <source>
        <dbReference type="Proteomes" id="UP000285951"/>
    </source>
</evidence>
<dbReference type="GO" id="GO:0000049">
    <property type="term" value="F:tRNA binding"/>
    <property type="evidence" value="ECO:0007669"/>
    <property type="project" value="UniProtKB-KW"/>
</dbReference>
<dbReference type="NCBIfam" id="TIGR00420">
    <property type="entry name" value="trmU"/>
    <property type="match status" value="1"/>
</dbReference>
<evidence type="ECO:0000256" key="2">
    <source>
        <dbReference type="ARBA" id="ARBA00022679"/>
    </source>
</evidence>
<keyword evidence="5 9" id="KW-0067">ATP-binding</keyword>
<feature type="site" description="Interaction with tRNA" evidence="9">
    <location>
        <position position="135"/>
    </location>
</feature>
<evidence type="ECO:0000259" key="10">
    <source>
        <dbReference type="Pfam" id="PF20258"/>
    </source>
</evidence>
<dbReference type="GO" id="GO:0103016">
    <property type="term" value="F:tRNA-uridine 2-sulfurtransferase activity"/>
    <property type="evidence" value="ECO:0007669"/>
    <property type="project" value="UniProtKB-EC"/>
</dbReference>
<dbReference type="Pfam" id="PF20258">
    <property type="entry name" value="tRNA_Me_trans_C"/>
    <property type="match status" value="1"/>
</dbReference>
<dbReference type="GO" id="GO:0002143">
    <property type="term" value="P:tRNA wobble position uridine thiolation"/>
    <property type="evidence" value="ECO:0007669"/>
    <property type="project" value="TreeGrafter"/>
</dbReference>
<evidence type="ECO:0000256" key="6">
    <source>
        <dbReference type="ARBA" id="ARBA00022884"/>
    </source>
</evidence>
<dbReference type="AlphaFoldDB" id="A0A7M4D8J3"/>
<feature type="active site" description="Cysteine persulfide intermediate" evidence="9">
    <location>
        <position position="207"/>
    </location>
</feature>
<feature type="domain" description="tRNA-specific 2-thiouridylase MnmA-like central" evidence="11">
    <location>
        <begin position="216"/>
        <end position="280"/>
    </location>
</feature>
<evidence type="ECO:0000259" key="11">
    <source>
        <dbReference type="Pfam" id="PF20259"/>
    </source>
</evidence>
<keyword evidence="9" id="KW-0963">Cytoplasm</keyword>
<comment type="similarity">
    <text evidence="9">Belongs to the MnmA/TRMU family.</text>
</comment>
<dbReference type="InterPro" id="IPR046884">
    <property type="entry name" value="MnmA-like_central"/>
</dbReference>
<evidence type="ECO:0000256" key="7">
    <source>
        <dbReference type="ARBA" id="ARBA00023157"/>
    </source>
</evidence>
<organism evidence="12 15">
    <name type="scientific">Labilibaculum euxinus</name>
    <dbReference type="NCBI Taxonomy" id="2686357"/>
    <lineage>
        <taxon>Bacteria</taxon>
        <taxon>Pseudomonadati</taxon>
        <taxon>Bacteroidota</taxon>
        <taxon>Bacteroidia</taxon>
        <taxon>Marinilabiliales</taxon>
        <taxon>Marinifilaceae</taxon>
        <taxon>Labilibaculum</taxon>
    </lineage>
</organism>
<feature type="binding site" evidence="9">
    <location>
        <position position="44"/>
    </location>
    <ligand>
        <name>ATP</name>
        <dbReference type="ChEBI" id="CHEBI:30616"/>
    </ligand>
</feature>
<dbReference type="InterPro" id="IPR014729">
    <property type="entry name" value="Rossmann-like_a/b/a_fold"/>
</dbReference>
<reference evidence="12 15" key="2">
    <citation type="submission" date="2019-12" db="EMBL/GenBank/DDBJ databases">
        <title>Draft genome sequence of Labilibaculum sp. strain 44 isolated from deep waters of Black Sea.</title>
        <authorList>
            <person name="Yadav S."/>
            <person name="Villanueva L."/>
        </authorList>
    </citation>
    <scope>NUCLEOTIDE SEQUENCE [LARGE SCALE GENOMIC DNA]</scope>
    <source>
        <strain evidence="12 15">44</strain>
    </source>
</reference>
<dbReference type="EC" id="2.8.1.13" evidence="9"/>
<dbReference type="EMBL" id="QTZN02000036">
    <property type="protein sequence ID" value="MVB08177.1"/>
    <property type="molecule type" value="Genomic_DNA"/>
</dbReference>
<feature type="site" description="Interaction with tRNA" evidence="9">
    <location>
        <position position="350"/>
    </location>
</feature>
<dbReference type="InterPro" id="IPR023382">
    <property type="entry name" value="MnmA-like_central_sf"/>
</dbReference>
<keyword evidence="4 9" id="KW-0547">Nucleotide-binding</keyword>
<dbReference type="PANTHER" id="PTHR11933">
    <property type="entry name" value="TRNA 5-METHYLAMINOMETHYL-2-THIOURIDYLATE -METHYLTRANSFERASE"/>
    <property type="match status" value="1"/>
</dbReference>
<proteinExistence type="inferred from homology"/>
<dbReference type="NCBIfam" id="NF001138">
    <property type="entry name" value="PRK00143.1"/>
    <property type="match status" value="1"/>
</dbReference>
<evidence type="ECO:0000256" key="5">
    <source>
        <dbReference type="ARBA" id="ARBA00022840"/>
    </source>
</evidence>
<dbReference type="GO" id="GO:0005524">
    <property type="term" value="F:ATP binding"/>
    <property type="evidence" value="ECO:0007669"/>
    <property type="project" value="UniProtKB-KW"/>
</dbReference>
<dbReference type="InterPro" id="IPR046885">
    <property type="entry name" value="MnmA-like_C"/>
</dbReference>
<reference evidence="13 14" key="1">
    <citation type="submission" date="2019-11" db="EMBL/GenBank/DDBJ databases">
        <title>Draft genome sequence of Labilibaculum sp. strain SYP isolated from Black Sea.</title>
        <authorList>
            <person name="Yadav S."/>
            <person name="Villanueva L."/>
        </authorList>
    </citation>
    <scope>NUCLEOTIDE SEQUENCE [LARGE SCALE GENOMIC DNA]</scope>
    <source>
        <strain evidence="13 14">44</strain>
    </source>
</reference>
<keyword evidence="14" id="KW-1185">Reference proteome</keyword>
<dbReference type="Gene3D" id="2.40.30.10">
    <property type="entry name" value="Translation factors"/>
    <property type="match status" value="1"/>
</dbReference>
<gene>
    <name evidence="9 12" type="primary">mnmA</name>
    <name evidence="13" type="ORF">DWB62_014220</name>
    <name evidence="12" type="ORF">GNY23_14220</name>
</gene>
<comment type="subcellular location">
    <subcellularLocation>
        <location evidence="9">Cytoplasm</location>
    </subcellularLocation>
</comment>
<feature type="region of interest" description="Interaction with tRNA" evidence="9">
    <location>
        <begin position="156"/>
        <end position="158"/>
    </location>
</feature>
<evidence type="ECO:0000256" key="3">
    <source>
        <dbReference type="ARBA" id="ARBA00022694"/>
    </source>
</evidence>
<keyword evidence="2 9" id="KW-0808">Transferase</keyword>
<comment type="function">
    <text evidence="9">Catalyzes the 2-thiolation of uridine at the wobble position (U34) of tRNA, leading to the formation of s(2)U34.</text>
</comment>
<keyword evidence="1 9" id="KW-0820">tRNA-binding</keyword>
<protein>
    <recommendedName>
        <fullName evidence="9">tRNA-specific 2-thiouridylase MnmA</fullName>
        <ecNumber evidence="9">2.8.1.13</ecNumber>
    </recommendedName>
</protein>
<feature type="domain" description="tRNA-specific 2-thiouridylase MnmA-like C-terminal" evidence="10">
    <location>
        <begin position="320"/>
        <end position="364"/>
    </location>
</feature>
<name>A0A7M4D8J3_9BACT</name>
<dbReference type="CDD" id="cd01998">
    <property type="entry name" value="MnmA_TRMU-like"/>
    <property type="match status" value="1"/>
</dbReference>
<sequence length="367" mass="41727">MENYMNEEMDKKARVVLGMSGGTDSSVTAMILKEQGYHVIGVSLWFFSTDNSFNPGDPLPDFIVDAQKLAQQLGLEHHVIDARREFRDTIIQFFLDEYMAGRTPSPCIQCNPQLKWKLLLEKANELNCEFIATGHYIQICKESNGYYICKGKDPAKDQSYFLWNLGQDILSRTLTPLGKYTKTEVREIAGDFGFEEVAKKKESMGICFMDRMDYRDFLQEMIPDLDQKIGRGKVTDTKGNHLGWHDGYPYYTIGQKRGLELKEKSGLMVSRIDAGTNTLILEKKDDLNRMNLKISNYYFNDIEDSKLPNISTIVRGLGRNPQKYSSLQINNDTELEVKLEDPAWAIAPGQPVAFYIGDKLIGGGFAE</sequence>
<comment type="caution">
    <text evidence="12">The sequence shown here is derived from an EMBL/GenBank/DDBJ whole genome shotgun (WGS) entry which is preliminary data.</text>
</comment>
<dbReference type="Pfam" id="PF03054">
    <property type="entry name" value="tRNA_Me_trans"/>
    <property type="match status" value="1"/>
</dbReference>
<comment type="catalytic activity">
    <reaction evidence="8 9">
        <text>S-sulfanyl-L-cysteinyl-[protein] + uridine(34) in tRNA + AH2 + ATP = 2-thiouridine(34) in tRNA + L-cysteinyl-[protein] + A + AMP + diphosphate + H(+)</text>
        <dbReference type="Rhea" id="RHEA:47032"/>
        <dbReference type="Rhea" id="RHEA-COMP:10131"/>
        <dbReference type="Rhea" id="RHEA-COMP:11726"/>
        <dbReference type="Rhea" id="RHEA-COMP:11727"/>
        <dbReference type="Rhea" id="RHEA-COMP:11728"/>
        <dbReference type="ChEBI" id="CHEBI:13193"/>
        <dbReference type="ChEBI" id="CHEBI:15378"/>
        <dbReference type="ChEBI" id="CHEBI:17499"/>
        <dbReference type="ChEBI" id="CHEBI:29950"/>
        <dbReference type="ChEBI" id="CHEBI:30616"/>
        <dbReference type="ChEBI" id="CHEBI:33019"/>
        <dbReference type="ChEBI" id="CHEBI:61963"/>
        <dbReference type="ChEBI" id="CHEBI:65315"/>
        <dbReference type="ChEBI" id="CHEBI:87170"/>
        <dbReference type="ChEBI" id="CHEBI:456215"/>
        <dbReference type="EC" id="2.8.1.13"/>
    </reaction>
</comment>
<dbReference type="HAMAP" id="MF_00144">
    <property type="entry name" value="tRNA_thiouridyl_MnmA"/>
    <property type="match status" value="1"/>
</dbReference>
<keyword evidence="6 9" id="KW-0694">RNA-binding</keyword>
<evidence type="ECO:0000256" key="9">
    <source>
        <dbReference type="HAMAP-Rule" id="MF_00144"/>
    </source>
</evidence>
<dbReference type="Gene3D" id="3.40.50.620">
    <property type="entry name" value="HUPs"/>
    <property type="match status" value="1"/>
</dbReference>
<evidence type="ECO:0000256" key="8">
    <source>
        <dbReference type="ARBA" id="ARBA00051542"/>
    </source>
</evidence>
<dbReference type="InterPro" id="IPR004506">
    <property type="entry name" value="MnmA-like"/>
</dbReference>
<feature type="disulfide bond" description="Alternate" evidence="9">
    <location>
        <begin position="110"/>
        <end position="207"/>
    </location>
</feature>
<comment type="caution">
    <text evidence="9">Lacks conserved residue(s) required for the propagation of feature annotation.</text>
</comment>
<evidence type="ECO:0000256" key="1">
    <source>
        <dbReference type="ARBA" id="ARBA00022555"/>
    </source>
</evidence>
<evidence type="ECO:0000313" key="15">
    <source>
        <dbReference type="Proteomes" id="UP000462449"/>
    </source>
</evidence>
<dbReference type="OrthoDB" id="9800696at2"/>
<dbReference type="Proteomes" id="UP000462449">
    <property type="component" value="Unassembled WGS sequence"/>
</dbReference>
<feature type="binding site" evidence="9">
    <location>
        <begin position="18"/>
        <end position="25"/>
    </location>
    <ligand>
        <name>ATP</name>
        <dbReference type="ChEBI" id="CHEBI:30616"/>
    </ligand>
</feature>
<dbReference type="Proteomes" id="UP000285951">
    <property type="component" value="Unassembled WGS sequence"/>
</dbReference>
<dbReference type="EMBL" id="WOTW01000036">
    <property type="protein sequence ID" value="MUP38972.1"/>
    <property type="molecule type" value="Genomic_DNA"/>
</dbReference>
<evidence type="ECO:0000313" key="13">
    <source>
        <dbReference type="EMBL" id="MVB08177.1"/>
    </source>
</evidence>
<dbReference type="Gene3D" id="2.30.30.280">
    <property type="entry name" value="Adenine nucleotide alpha hydrolases-like domains"/>
    <property type="match status" value="1"/>
</dbReference>
<evidence type="ECO:0000256" key="4">
    <source>
        <dbReference type="ARBA" id="ARBA00022741"/>
    </source>
</evidence>
<dbReference type="SUPFAM" id="SSF52402">
    <property type="entry name" value="Adenine nucleotide alpha hydrolases-like"/>
    <property type="match status" value="1"/>
</dbReference>
<evidence type="ECO:0000313" key="12">
    <source>
        <dbReference type="EMBL" id="MUP38972.1"/>
    </source>
</evidence>
<feature type="active site" description="Nucleophile" evidence="9">
    <location>
        <position position="110"/>
    </location>
</feature>
<dbReference type="PANTHER" id="PTHR11933:SF5">
    <property type="entry name" value="MITOCHONDRIAL TRNA-SPECIFIC 2-THIOURIDYLASE 1"/>
    <property type="match status" value="1"/>
</dbReference>
<accession>A0A7M4D8J3</accession>
<dbReference type="Pfam" id="PF20259">
    <property type="entry name" value="tRNA_Me_trans_M"/>
    <property type="match status" value="1"/>
</dbReference>
<dbReference type="GO" id="GO:0005737">
    <property type="term" value="C:cytoplasm"/>
    <property type="evidence" value="ECO:0007669"/>
    <property type="project" value="UniProtKB-SubCell"/>
</dbReference>
<keyword evidence="3 9" id="KW-0819">tRNA processing</keyword>